<evidence type="ECO:0000313" key="3">
    <source>
        <dbReference type="Proteomes" id="UP000177400"/>
    </source>
</evidence>
<feature type="transmembrane region" description="Helical" evidence="1">
    <location>
        <begin position="34"/>
        <end position="50"/>
    </location>
</feature>
<reference evidence="2 3" key="1">
    <citation type="journal article" date="2016" name="Nat. Commun.">
        <title>Thousands of microbial genomes shed light on interconnected biogeochemical processes in an aquifer system.</title>
        <authorList>
            <person name="Anantharaman K."/>
            <person name="Brown C.T."/>
            <person name="Hug L.A."/>
            <person name="Sharon I."/>
            <person name="Castelle C.J."/>
            <person name="Probst A.J."/>
            <person name="Thomas B.C."/>
            <person name="Singh A."/>
            <person name="Wilkins M.J."/>
            <person name="Karaoz U."/>
            <person name="Brodie E.L."/>
            <person name="Williams K.H."/>
            <person name="Hubbard S.S."/>
            <person name="Banfield J.F."/>
        </authorList>
    </citation>
    <scope>NUCLEOTIDE SEQUENCE [LARGE SCALE GENOMIC DNA]</scope>
</reference>
<comment type="caution">
    <text evidence="2">The sequence shown here is derived from an EMBL/GenBank/DDBJ whole genome shotgun (WGS) entry which is preliminary data.</text>
</comment>
<sequence>MILGLQFLALVFALIMIYFAYVNFRRREINRLEFVVWSLAWSAAIIVVLFPDSLREFVQTFFISRLLDVLIMGGFVLVIGMVAVAYIRTKRIEKKLETFIR</sequence>
<feature type="transmembrane region" description="Helical" evidence="1">
    <location>
        <begin position="62"/>
        <end position="87"/>
    </location>
</feature>
<feature type="transmembrane region" description="Helical" evidence="1">
    <location>
        <begin position="6"/>
        <end position="22"/>
    </location>
</feature>
<name>A0A1F8DE10_9BACT</name>
<dbReference type="Proteomes" id="UP000177400">
    <property type="component" value="Unassembled WGS sequence"/>
</dbReference>
<dbReference type="Pfam" id="PF10066">
    <property type="entry name" value="DUF2304"/>
    <property type="match status" value="1"/>
</dbReference>
<proteinExistence type="predicted"/>
<dbReference type="AlphaFoldDB" id="A0A1F8DE10"/>
<accession>A0A1F8DE10</accession>
<keyword evidence="1" id="KW-0812">Transmembrane</keyword>
<evidence type="ECO:0000313" key="2">
    <source>
        <dbReference type="EMBL" id="OGM86844.1"/>
    </source>
</evidence>
<dbReference type="InterPro" id="IPR019277">
    <property type="entry name" value="DUF2304"/>
</dbReference>
<dbReference type="EMBL" id="MGIG01000002">
    <property type="protein sequence ID" value="OGM86844.1"/>
    <property type="molecule type" value="Genomic_DNA"/>
</dbReference>
<keyword evidence="1" id="KW-0472">Membrane</keyword>
<gene>
    <name evidence="2" type="ORF">A2435_00115</name>
</gene>
<protein>
    <recommendedName>
        <fullName evidence="4">DUF2304 domain-containing protein</fullName>
    </recommendedName>
</protein>
<keyword evidence="1" id="KW-1133">Transmembrane helix</keyword>
<feature type="non-terminal residue" evidence="2">
    <location>
        <position position="101"/>
    </location>
</feature>
<organism evidence="2 3">
    <name type="scientific">Candidatus Woesebacteria bacterium RIFOXYC1_FULL_46_16</name>
    <dbReference type="NCBI Taxonomy" id="1802546"/>
    <lineage>
        <taxon>Bacteria</taxon>
        <taxon>Candidatus Woeseibacteriota</taxon>
    </lineage>
</organism>
<evidence type="ECO:0008006" key="4">
    <source>
        <dbReference type="Google" id="ProtNLM"/>
    </source>
</evidence>
<evidence type="ECO:0000256" key="1">
    <source>
        <dbReference type="SAM" id="Phobius"/>
    </source>
</evidence>